<evidence type="ECO:0000313" key="3">
    <source>
        <dbReference type="Proteomes" id="UP000092666"/>
    </source>
</evidence>
<feature type="region of interest" description="Disordered" evidence="1">
    <location>
        <begin position="94"/>
        <end position="269"/>
    </location>
</feature>
<feature type="compositionally biased region" description="Polar residues" evidence="1">
    <location>
        <begin position="47"/>
        <end position="57"/>
    </location>
</feature>
<keyword evidence="3" id="KW-1185">Reference proteome</keyword>
<feature type="compositionally biased region" description="Basic residues" evidence="1">
    <location>
        <begin position="219"/>
        <end position="228"/>
    </location>
</feature>
<feature type="region of interest" description="Disordered" evidence="1">
    <location>
        <begin position="13"/>
        <end position="34"/>
    </location>
</feature>
<dbReference type="AlphaFoldDB" id="A0A1B9GTE2"/>
<evidence type="ECO:0000256" key="1">
    <source>
        <dbReference type="SAM" id="MobiDB-lite"/>
    </source>
</evidence>
<sequence length="269" mass="29399">MVDLSFATSALTKLPPSLSQSSLSYSSPKPLSSVPSLAELRKHAEAISSSVSDNLSQERAIRENKTVTKDQHKNGTSMSTAWLSWSWSSYLPSGRNTSTGDQNYPQPRSATPPPKYTPHQQPTKTIRTAAATTSRKSNTRTSSTMSGAGGAGLVVQPPGHTYLSPNHRSLHSSVRVRKMEGSSSGAYADPDSKHSYSLQQPEIGDMGHRNPYSNDHSRMRPCHQHPPHYRQSQQQQDARAVDGQGEQETTGWVDCSGRRIDPMVMKQSG</sequence>
<reference evidence="3" key="2">
    <citation type="submission" date="2013-12" db="EMBL/GenBank/DDBJ databases">
        <title>Evolution of pathogenesis and genome organization in the Tremellales.</title>
        <authorList>
            <person name="Cuomo C."/>
            <person name="Litvintseva A."/>
            <person name="Heitman J."/>
            <person name="Chen Y."/>
            <person name="Sun S."/>
            <person name="Springer D."/>
            <person name="Dromer F."/>
            <person name="Young S."/>
            <person name="Zeng Q."/>
            <person name="Chapman S."/>
            <person name="Gujja S."/>
            <person name="Saif S."/>
            <person name="Birren B."/>
        </authorList>
    </citation>
    <scope>NUCLEOTIDE SEQUENCE [LARGE SCALE GENOMIC DNA]</scope>
    <source>
        <strain evidence="3">BCC8398</strain>
    </source>
</reference>
<accession>A0A1B9GTE2</accession>
<name>A0A1B9GTE2_9TREE</name>
<proteinExistence type="predicted"/>
<gene>
    <name evidence="2" type="ORF">I316_03848</name>
</gene>
<evidence type="ECO:0000313" key="2">
    <source>
        <dbReference type="EMBL" id="OCF34334.1"/>
    </source>
</evidence>
<feature type="compositionally biased region" description="Basic and acidic residues" evidence="1">
    <location>
        <begin position="59"/>
        <end position="73"/>
    </location>
</feature>
<dbReference type="Proteomes" id="UP000092666">
    <property type="component" value="Unassembled WGS sequence"/>
</dbReference>
<reference evidence="2 3" key="1">
    <citation type="submission" date="2013-07" db="EMBL/GenBank/DDBJ databases">
        <title>The Genome Sequence of Cryptococcus heveanensis BCC8398.</title>
        <authorList>
            <consortium name="The Broad Institute Genome Sequencing Platform"/>
            <person name="Cuomo C."/>
            <person name="Litvintseva A."/>
            <person name="Chen Y."/>
            <person name="Heitman J."/>
            <person name="Sun S."/>
            <person name="Springer D."/>
            <person name="Dromer F."/>
            <person name="Young S.K."/>
            <person name="Zeng Q."/>
            <person name="Gargeya S."/>
            <person name="Fitzgerald M."/>
            <person name="Abouelleil A."/>
            <person name="Alvarado L."/>
            <person name="Berlin A.M."/>
            <person name="Chapman S.B."/>
            <person name="Dewar J."/>
            <person name="Goldberg J."/>
            <person name="Griggs A."/>
            <person name="Gujja S."/>
            <person name="Hansen M."/>
            <person name="Howarth C."/>
            <person name="Imamovic A."/>
            <person name="Larimer J."/>
            <person name="McCowan C."/>
            <person name="Murphy C."/>
            <person name="Pearson M."/>
            <person name="Priest M."/>
            <person name="Roberts A."/>
            <person name="Saif S."/>
            <person name="Shea T."/>
            <person name="Sykes S."/>
            <person name="Wortman J."/>
            <person name="Nusbaum C."/>
            <person name="Birren B."/>
        </authorList>
    </citation>
    <scope>NUCLEOTIDE SEQUENCE [LARGE SCALE GENOMIC DNA]</scope>
    <source>
        <strain evidence="2 3">BCC8398</strain>
    </source>
</reference>
<feature type="compositionally biased region" description="Polar residues" evidence="1">
    <location>
        <begin position="94"/>
        <end position="109"/>
    </location>
</feature>
<organism evidence="2 3">
    <name type="scientific">Kwoniella heveanensis BCC8398</name>
    <dbReference type="NCBI Taxonomy" id="1296120"/>
    <lineage>
        <taxon>Eukaryota</taxon>
        <taxon>Fungi</taxon>
        <taxon>Dikarya</taxon>
        <taxon>Basidiomycota</taxon>
        <taxon>Agaricomycotina</taxon>
        <taxon>Tremellomycetes</taxon>
        <taxon>Tremellales</taxon>
        <taxon>Cryptococcaceae</taxon>
        <taxon>Kwoniella</taxon>
    </lineage>
</organism>
<protein>
    <submittedName>
        <fullName evidence="2">Uncharacterized protein</fullName>
    </submittedName>
</protein>
<feature type="compositionally biased region" description="Low complexity" evidence="1">
    <location>
        <begin position="14"/>
        <end position="34"/>
    </location>
</feature>
<feature type="region of interest" description="Disordered" evidence="1">
    <location>
        <begin position="46"/>
        <end position="75"/>
    </location>
</feature>
<dbReference type="EMBL" id="KV700125">
    <property type="protein sequence ID" value="OCF34334.1"/>
    <property type="molecule type" value="Genomic_DNA"/>
</dbReference>
<feature type="compositionally biased region" description="Low complexity" evidence="1">
    <location>
        <begin position="123"/>
        <end position="144"/>
    </location>
</feature>